<keyword evidence="3" id="KW-1185">Reference proteome</keyword>
<reference evidence="2" key="1">
    <citation type="submission" date="2019-10" db="EMBL/GenBank/DDBJ databases">
        <authorList>
            <person name="Zhang R."/>
            <person name="Pan Y."/>
            <person name="Wang J."/>
            <person name="Ma R."/>
            <person name="Yu S."/>
        </authorList>
    </citation>
    <scope>NUCLEOTIDE SEQUENCE</scope>
    <source>
        <strain evidence="2">LA-IB0</strain>
        <tissue evidence="2">Leaf</tissue>
    </source>
</reference>
<proteinExistence type="predicted"/>
<sequence>MDSPILFLHSSSSSLHSSSSSLQQVAPSVSHSHNQHMQSSLLSSSPASTILTAVPCPSSFTADSISLIQHLLTFNLSPKDIADILSTAPPLSASLFKPAATTAITGDAPHSSPSPQLSTSPNLLFSSSTSLPIASSLIPNPNFLSTATSFIPNQNNDCDSGGGVVVEDEFSELHHGNEMAHSWRWI</sequence>
<dbReference type="EMBL" id="WHWC01000006">
    <property type="protein sequence ID" value="KAG8381230.1"/>
    <property type="molecule type" value="Genomic_DNA"/>
</dbReference>
<comment type="caution">
    <text evidence="2">The sequence shown here is derived from an EMBL/GenBank/DDBJ whole genome shotgun (WGS) entry which is preliminary data.</text>
</comment>
<accession>A0AAV6XIE7</accession>
<protein>
    <submittedName>
        <fullName evidence="2">Uncharacterized protein</fullName>
    </submittedName>
</protein>
<organism evidence="2 3">
    <name type="scientific">Buddleja alternifolia</name>
    <dbReference type="NCBI Taxonomy" id="168488"/>
    <lineage>
        <taxon>Eukaryota</taxon>
        <taxon>Viridiplantae</taxon>
        <taxon>Streptophyta</taxon>
        <taxon>Embryophyta</taxon>
        <taxon>Tracheophyta</taxon>
        <taxon>Spermatophyta</taxon>
        <taxon>Magnoliopsida</taxon>
        <taxon>eudicotyledons</taxon>
        <taxon>Gunneridae</taxon>
        <taxon>Pentapetalae</taxon>
        <taxon>asterids</taxon>
        <taxon>lamiids</taxon>
        <taxon>Lamiales</taxon>
        <taxon>Scrophulariaceae</taxon>
        <taxon>Buddlejeae</taxon>
        <taxon>Buddleja</taxon>
    </lineage>
</organism>
<gene>
    <name evidence="2" type="ORF">BUALT_Bualt06G0100800</name>
</gene>
<name>A0AAV6XIE7_9LAMI</name>
<dbReference type="AlphaFoldDB" id="A0AAV6XIE7"/>
<evidence type="ECO:0000313" key="2">
    <source>
        <dbReference type="EMBL" id="KAG8381230.1"/>
    </source>
</evidence>
<evidence type="ECO:0000313" key="3">
    <source>
        <dbReference type="Proteomes" id="UP000826271"/>
    </source>
</evidence>
<feature type="region of interest" description="Disordered" evidence="1">
    <location>
        <begin position="9"/>
        <end position="38"/>
    </location>
</feature>
<dbReference type="Proteomes" id="UP000826271">
    <property type="component" value="Unassembled WGS sequence"/>
</dbReference>
<evidence type="ECO:0000256" key="1">
    <source>
        <dbReference type="SAM" id="MobiDB-lite"/>
    </source>
</evidence>